<evidence type="ECO:0000313" key="1">
    <source>
        <dbReference type="EMBL" id="GAA97892.1"/>
    </source>
</evidence>
<dbReference type="InParanoid" id="G7E4Y2"/>
<dbReference type="Proteomes" id="UP000009131">
    <property type="component" value="Unassembled WGS sequence"/>
</dbReference>
<gene>
    <name evidence="1" type="primary">Mo04572</name>
    <name evidence="1" type="ORF">E5Q_04572</name>
</gene>
<keyword evidence="2" id="KW-1185">Reference proteome</keyword>
<comment type="caution">
    <text evidence="1">The sequence shown here is derived from an EMBL/GenBank/DDBJ whole genome shotgun (WGS) entry which is preliminary data.</text>
</comment>
<dbReference type="EMBL" id="BABT02000146">
    <property type="protein sequence ID" value="GAA97892.1"/>
    <property type="molecule type" value="Genomic_DNA"/>
</dbReference>
<reference evidence="1 2" key="1">
    <citation type="journal article" date="2011" name="J. Gen. Appl. Microbiol.">
        <title>Draft genome sequencing of the enigmatic basidiomycete Mixia osmundae.</title>
        <authorList>
            <person name="Nishida H."/>
            <person name="Nagatsuka Y."/>
            <person name="Sugiyama J."/>
        </authorList>
    </citation>
    <scope>NUCLEOTIDE SEQUENCE [LARGE SCALE GENOMIC DNA]</scope>
    <source>
        <strain evidence="2">CBS 9802 / IAM 14324 / JCM 22182 / KY 12970</strain>
    </source>
</reference>
<name>G7E4Y2_MIXOS</name>
<protein>
    <submittedName>
        <fullName evidence="1">Uncharacterized protein</fullName>
    </submittedName>
</protein>
<dbReference type="AlphaFoldDB" id="G7E4Y2"/>
<accession>G7E4Y2</accession>
<organism evidence="1 2">
    <name type="scientific">Mixia osmundae (strain CBS 9802 / IAM 14324 / JCM 22182 / KY 12970)</name>
    <dbReference type="NCBI Taxonomy" id="764103"/>
    <lineage>
        <taxon>Eukaryota</taxon>
        <taxon>Fungi</taxon>
        <taxon>Dikarya</taxon>
        <taxon>Basidiomycota</taxon>
        <taxon>Pucciniomycotina</taxon>
        <taxon>Mixiomycetes</taxon>
        <taxon>Mixiales</taxon>
        <taxon>Mixiaceae</taxon>
        <taxon>Mixia</taxon>
    </lineage>
</organism>
<sequence>MLPSPVLQSRALYPAWLVKDHKLMHSFCLGHADDFALRE</sequence>
<reference evidence="1 2" key="2">
    <citation type="journal article" date="2012" name="Open Biol.">
        <title>Characteristics of nucleosomes and linker DNA regions on the genome of the basidiomycete Mixia osmundae revealed by mono- and dinucleosome mapping.</title>
        <authorList>
            <person name="Nishida H."/>
            <person name="Kondo S."/>
            <person name="Matsumoto T."/>
            <person name="Suzuki Y."/>
            <person name="Yoshikawa H."/>
            <person name="Taylor T.D."/>
            <person name="Sugiyama J."/>
        </authorList>
    </citation>
    <scope>NUCLEOTIDE SEQUENCE [LARGE SCALE GENOMIC DNA]</scope>
    <source>
        <strain evidence="2">CBS 9802 / IAM 14324 / JCM 22182 / KY 12970</strain>
    </source>
</reference>
<dbReference type="HOGENOM" id="CLU_3320189_0_0_1"/>
<evidence type="ECO:0000313" key="2">
    <source>
        <dbReference type="Proteomes" id="UP000009131"/>
    </source>
</evidence>
<proteinExistence type="predicted"/>